<sequence>MAAYRHTSWPLLAGAFLLTGLATIAGITALWQQSLVSSTTYLTRVISELDKGQSVLARSWTRDLEAALGTLADNSRFSVFIDKVSGMNLASDVLQTLCGTSNERQSMLALLTARRTPEEMEKLRSFASESESIRKDLAEMATRYNFLSITLFSREGAPCLGTEFINERIENSGRQLATNMAGSASRTLSQPAYMNAGKLCVDIAVPMVLTDKRSILTYNVGILLVTIDLGDCMERMQAALNPESGVQSLVLEAQPDRTLVVLNAKSAHKVPLEGWTSTEDGIPFALRRIPGQQQDTYCLGKRLLSTSLFLLTGLPQPAARALQESDENISLLQAAGLACALLLALFVFLFLVFRHKEQSVLRTVKRDATDRLQQQQFLDVLDREEALGLVCIDFDNNILFANTSFARLAGKKSPALLMDTTLKELPATLAGDLAQHAGKIWASPTLSTSTMKLDLKDGEHSYLVHASPYVDEEGYLAGLLVVYRDISERVAARERADTLIEQTAGTLHRVLFSLDPYAGRLSTLIGEVAVLTAQLDGDKSAATARLLSTAGKLCLLTNIPRVAGKAVQKEEQGRHIPATLGLSLGNLDIAGLPVQSTIAGMYERLDGSGLPLGLKGDDISKPSRYLAIAQFFCAALHPRDGKSPEDWKEAFAPLLDTAKFDGAADKLFRYLGTPQGERLILRLRRR</sequence>
<protein>
    <submittedName>
        <fullName evidence="3">PAS domain-containing protein</fullName>
    </submittedName>
</protein>
<keyword evidence="1" id="KW-0812">Transmembrane</keyword>
<dbReference type="InterPro" id="IPR035965">
    <property type="entry name" value="PAS-like_dom_sf"/>
</dbReference>
<dbReference type="SUPFAM" id="SSF55785">
    <property type="entry name" value="PYP-like sensor domain (PAS domain)"/>
    <property type="match status" value="1"/>
</dbReference>
<reference evidence="3" key="1">
    <citation type="journal article" date="2021" name="PeerJ">
        <title>Extensive microbial diversity within the chicken gut microbiome revealed by metagenomics and culture.</title>
        <authorList>
            <person name="Gilroy R."/>
            <person name="Ravi A."/>
            <person name="Getino M."/>
            <person name="Pursley I."/>
            <person name="Horton D.L."/>
            <person name="Alikhan N.F."/>
            <person name="Baker D."/>
            <person name="Gharbi K."/>
            <person name="Hall N."/>
            <person name="Watson M."/>
            <person name="Adriaenssens E.M."/>
            <person name="Foster-Nyarko E."/>
            <person name="Jarju S."/>
            <person name="Secka A."/>
            <person name="Antonio M."/>
            <person name="Oren A."/>
            <person name="Chaudhuri R.R."/>
            <person name="La Ragione R."/>
            <person name="Hildebrand F."/>
            <person name="Pallen M.J."/>
        </authorList>
    </citation>
    <scope>NUCLEOTIDE SEQUENCE</scope>
    <source>
        <strain evidence="3">ChiHecec2B26-446</strain>
    </source>
</reference>
<dbReference type="InterPro" id="IPR000014">
    <property type="entry name" value="PAS"/>
</dbReference>
<feature type="transmembrane region" description="Helical" evidence="1">
    <location>
        <begin position="331"/>
        <end position="353"/>
    </location>
</feature>
<name>A0A9D1TNW9_9BACT</name>
<dbReference type="InterPro" id="IPR013656">
    <property type="entry name" value="PAS_4"/>
</dbReference>
<feature type="domain" description="PAC" evidence="2">
    <location>
        <begin position="447"/>
        <end position="498"/>
    </location>
</feature>
<evidence type="ECO:0000259" key="2">
    <source>
        <dbReference type="PROSITE" id="PS50113"/>
    </source>
</evidence>
<keyword evidence="1" id="KW-0472">Membrane</keyword>
<evidence type="ECO:0000313" key="3">
    <source>
        <dbReference type="EMBL" id="HIW00063.1"/>
    </source>
</evidence>
<evidence type="ECO:0000313" key="4">
    <source>
        <dbReference type="Proteomes" id="UP000886752"/>
    </source>
</evidence>
<organism evidence="3 4">
    <name type="scientific">Candidatus Desulfovibrio intestinipullorum</name>
    <dbReference type="NCBI Taxonomy" id="2838536"/>
    <lineage>
        <taxon>Bacteria</taxon>
        <taxon>Pseudomonadati</taxon>
        <taxon>Thermodesulfobacteriota</taxon>
        <taxon>Desulfovibrionia</taxon>
        <taxon>Desulfovibrionales</taxon>
        <taxon>Desulfovibrionaceae</taxon>
        <taxon>Desulfovibrio</taxon>
    </lineage>
</organism>
<gene>
    <name evidence="3" type="ORF">H9894_02595</name>
</gene>
<dbReference type="InterPro" id="IPR000700">
    <property type="entry name" value="PAS-assoc_C"/>
</dbReference>
<dbReference type="Gene3D" id="3.30.450.20">
    <property type="entry name" value="PAS domain"/>
    <property type="match status" value="1"/>
</dbReference>
<reference evidence="3" key="2">
    <citation type="submission" date="2021-04" db="EMBL/GenBank/DDBJ databases">
        <authorList>
            <person name="Gilroy R."/>
        </authorList>
    </citation>
    <scope>NUCLEOTIDE SEQUENCE</scope>
    <source>
        <strain evidence="3">ChiHecec2B26-446</strain>
    </source>
</reference>
<dbReference type="PROSITE" id="PS50113">
    <property type="entry name" value="PAC"/>
    <property type="match status" value="1"/>
</dbReference>
<dbReference type="Proteomes" id="UP000886752">
    <property type="component" value="Unassembled WGS sequence"/>
</dbReference>
<dbReference type="AlphaFoldDB" id="A0A9D1TNW9"/>
<dbReference type="Pfam" id="PF13487">
    <property type="entry name" value="HD_5"/>
    <property type="match status" value="1"/>
</dbReference>
<dbReference type="Pfam" id="PF08448">
    <property type="entry name" value="PAS_4"/>
    <property type="match status" value="1"/>
</dbReference>
<accession>A0A9D1TNW9</accession>
<evidence type="ECO:0000256" key="1">
    <source>
        <dbReference type="SAM" id="Phobius"/>
    </source>
</evidence>
<dbReference type="Gene3D" id="1.10.3210.10">
    <property type="entry name" value="Hypothetical protein af1432"/>
    <property type="match status" value="1"/>
</dbReference>
<keyword evidence="1" id="KW-1133">Transmembrane helix</keyword>
<dbReference type="CDD" id="cd00130">
    <property type="entry name" value="PAS"/>
    <property type="match status" value="1"/>
</dbReference>
<proteinExistence type="predicted"/>
<dbReference type="EMBL" id="DXHV01000031">
    <property type="protein sequence ID" value="HIW00063.1"/>
    <property type="molecule type" value="Genomic_DNA"/>
</dbReference>
<comment type="caution">
    <text evidence="3">The sequence shown here is derived from an EMBL/GenBank/DDBJ whole genome shotgun (WGS) entry which is preliminary data.</text>
</comment>